<feature type="domain" description="DUF4340" evidence="2">
    <location>
        <begin position="238"/>
        <end position="377"/>
    </location>
</feature>
<dbReference type="InterPro" id="IPR025641">
    <property type="entry name" value="DUF4340"/>
</dbReference>
<name>A0A6N7QTU0_9BACI</name>
<evidence type="ECO:0000313" key="4">
    <source>
        <dbReference type="Proteomes" id="UP000435187"/>
    </source>
</evidence>
<dbReference type="AlphaFoldDB" id="A0A6N7QTU0"/>
<keyword evidence="1" id="KW-0472">Membrane</keyword>
<organism evidence="3 4">
    <name type="scientific">Gracilibacillus thailandensis</name>
    <dbReference type="NCBI Taxonomy" id="563735"/>
    <lineage>
        <taxon>Bacteria</taxon>
        <taxon>Bacillati</taxon>
        <taxon>Bacillota</taxon>
        <taxon>Bacilli</taxon>
        <taxon>Bacillales</taxon>
        <taxon>Bacillaceae</taxon>
        <taxon>Gracilibacillus</taxon>
    </lineage>
</organism>
<feature type="domain" description="DUF4340" evidence="2">
    <location>
        <begin position="74"/>
        <end position="195"/>
    </location>
</feature>
<proteinExistence type="predicted"/>
<evidence type="ECO:0000256" key="1">
    <source>
        <dbReference type="SAM" id="Phobius"/>
    </source>
</evidence>
<keyword evidence="1" id="KW-0812">Transmembrane</keyword>
<protein>
    <submittedName>
        <fullName evidence="3">DUF4340 domain-containing protein</fullName>
    </submittedName>
</protein>
<evidence type="ECO:0000313" key="3">
    <source>
        <dbReference type="EMBL" id="MRI65483.1"/>
    </source>
</evidence>
<reference evidence="3 4" key="1">
    <citation type="submission" date="2019-10" db="EMBL/GenBank/DDBJ databases">
        <title>Gracilibacillus salitolerans sp. nov., a moderate halophile isolated from a saline soil in northwest China.</title>
        <authorList>
            <person name="Gan L."/>
        </authorList>
    </citation>
    <scope>NUCLEOTIDE SEQUENCE [LARGE SCALE GENOMIC DNA]</scope>
    <source>
        <strain evidence="3 4">TP2-8</strain>
    </source>
</reference>
<dbReference type="EMBL" id="WJEE01000005">
    <property type="protein sequence ID" value="MRI65483.1"/>
    <property type="molecule type" value="Genomic_DNA"/>
</dbReference>
<dbReference type="Proteomes" id="UP000435187">
    <property type="component" value="Unassembled WGS sequence"/>
</dbReference>
<sequence length="447" mass="50956">MKKTSILIYVIISIVALTVLLFVLVNQDKKETEAESDQLIDDFEQVTAIDVLASEDISLMKSDQGWQVEGAEEQEDTDKIDSFLLAMEEMTGEAVEVKKKNVNLDFPKVVVSFMDQQDDRQRIAIGQMHDQGDRYYVEHKEKETIYLVDRSSVEMIPLQRLALLDNKILTISSQDITEIEIDNGTEVIKLNKEAPFSEKESLAHLSGWYMHEPYQHVYSVAFSNAEEMVVGVDGIEQVETVDGHDQYGLADSDFSIIFSNGEEEEKLIIGDPAANNQYYVQVDGKEEVYKVPTELLDPYSYKAYDMIDHFVHIVSLEVIDELTIETPEESIQYSMNHEENAEEEVETTVFHDGKELDIDTFRDDYKQLAGLTFDQAYKGETVKDEPEVMINYLITDENNQSIENTIAFHAISDTDYAIIKNNSSEIDFTIAKDKLHQAIEWAVQTGS</sequence>
<comment type="caution">
    <text evidence="3">The sequence shown here is derived from an EMBL/GenBank/DDBJ whole genome shotgun (WGS) entry which is preliminary data.</text>
</comment>
<feature type="transmembrane region" description="Helical" evidence="1">
    <location>
        <begin position="6"/>
        <end position="25"/>
    </location>
</feature>
<accession>A0A6N7QTU0</accession>
<keyword evidence="4" id="KW-1185">Reference proteome</keyword>
<dbReference type="Pfam" id="PF14238">
    <property type="entry name" value="DUF4340"/>
    <property type="match status" value="2"/>
</dbReference>
<evidence type="ECO:0000259" key="2">
    <source>
        <dbReference type="Pfam" id="PF14238"/>
    </source>
</evidence>
<gene>
    <name evidence="3" type="ORF">GH885_03865</name>
</gene>
<dbReference type="RefSeq" id="WP_153834314.1">
    <property type="nucleotide sequence ID" value="NZ_JBHUMW010000058.1"/>
</dbReference>
<keyword evidence="1" id="KW-1133">Transmembrane helix</keyword>